<dbReference type="Proteomes" id="UP001149090">
    <property type="component" value="Unassembled WGS sequence"/>
</dbReference>
<sequence length="494" mass="58981">MEFQTNFEPFGVFFIIAEHFDTLTSKKHNFKTDLLALNDKLSKQKKKPVTVSQRYCNFCEKILEYDSTAKITINFDFPTLKSFYRFLFFGLNTINPKDLVSYIDQIITKIDNYHLSIQQKMQLFFHIFNSLSDHHGKSKARILSKIAILCGENKQMIEILFRNCGDFSQLQKWINSWNIQEKLLEKMLSNIISAFNHLNKRFDVTLFKVNLLASPYFVLQNKESFIESLLKELIENNFVILFDKTLTLPNLESIVKQTENNKIKQNYEILKLFCGRNLNEIINYFNKNQNSLSENITKINLENSTRTMILLQMKGEFSYEEAMKKLSFENQTEFEKFLIKTMVDEITEICLDQLNRKLFISLDKKISAFIPSDDSQDWDSIKAALNSWKNQLSSLNDLISTNAPIQDFDKSKKFNQKSKPKYHNQHYNQYHNQQHNQQYNPQYKQQYNKQHNQQYNKHHNQQNNQYHNQQNNQYHNQQHKYQKYPSNTRQYHQK</sequence>
<dbReference type="PANTHER" id="PTHR15350:SF2">
    <property type="entry name" value="EUKARYOTIC TRANSLATION INITIATION FACTOR 3 SUBUNIT M"/>
    <property type="match status" value="1"/>
</dbReference>
<dbReference type="GO" id="GO:0005852">
    <property type="term" value="C:eukaryotic translation initiation factor 3 complex"/>
    <property type="evidence" value="ECO:0007669"/>
    <property type="project" value="TreeGrafter"/>
</dbReference>
<evidence type="ECO:0000313" key="2">
    <source>
        <dbReference type="Proteomes" id="UP001149090"/>
    </source>
</evidence>
<dbReference type="InterPro" id="IPR045237">
    <property type="entry name" value="COPS7/eIF3m"/>
</dbReference>
<reference evidence="1" key="1">
    <citation type="submission" date="2022-10" db="EMBL/GenBank/DDBJ databases">
        <title>Novel sulphate-reducing endosymbionts in the free-living metamonad Anaeramoeba.</title>
        <authorList>
            <person name="Jerlstrom-Hultqvist J."/>
            <person name="Cepicka I."/>
            <person name="Gallot-Lavallee L."/>
            <person name="Salas-Leiva D."/>
            <person name="Curtis B.A."/>
            <person name="Zahonova K."/>
            <person name="Pipaliya S."/>
            <person name="Dacks J."/>
            <person name="Roger A.J."/>
        </authorList>
    </citation>
    <scope>NUCLEOTIDE SEQUENCE</scope>
    <source>
        <strain evidence="1">BMAN</strain>
    </source>
</reference>
<name>A0A9Q0RDY8_ANAIG</name>
<keyword evidence="2" id="KW-1185">Reference proteome</keyword>
<organism evidence="1 2">
    <name type="scientific">Anaeramoeba ignava</name>
    <name type="common">Anaerobic marine amoeba</name>
    <dbReference type="NCBI Taxonomy" id="1746090"/>
    <lineage>
        <taxon>Eukaryota</taxon>
        <taxon>Metamonada</taxon>
        <taxon>Anaeramoebidae</taxon>
        <taxon>Anaeramoeba</taxon>
    </lineage>
</organism>
<evidence type="ECO:0000313" key="1">
    <source>
        <dbReference type="EMBL" id="KAJ5076647.1"/>
    </source>
</evidence>
<gene>
    <name evidence="1" type="ORF">M0811_06227</name>
</gene>
<protein>
    <submittedName>
        <fullName evidence="1">Cop9 signalosome complex subunit 7/dendritic cell protein ga17</fullName>
    </submittedName>
</protein>
<dbReference type="AlphaFoldDB" id="A0A9Q0RDY8"/>
<dbReference type="GO" id="GO:0002183">
    <property type="term" value="P:cytoplasmic translational initiation"/>
    <property type="evidence" value="ECO:0007669"/>
    <property type="project" value="TreeGrafter"/>
</dbReference>
<comment type="caution">
    <text evidence="1">The sequence shown here is derived from an EMBL/GenBank/DDBJ whole genome shotgun (WGS) entry which is preliminary data.</text>
</comment>
<dbReference type="EMBL" id="JAPDFW010000060">
    <property type="protein sequence ID" value="KAJ5076647.1"/>
    <property type="molecule type" value="Genomic_DNA"/>
</dbReference>
<accession>A0A9Q0RDY8</accession>
<dbReference type="PANTHER" id="PTHR15350">
    <property type="entry name" value="COP9 SIGNALOSOME COMPLEX SUBUNIT 7/DENDRITIC CELL PROTEIN GA17"/>
    <property type="match status" value="1"/>
</dbReference>
<proteinExistence type="predicted"/>